<name>A0A149TKS2_9PROT</name>
<organism evidence="2 3">
    <name type="scientific">Gluconobacter albidus</name>
    <dbReference type="NCBI Taxonomy" id="318683"/>
    <lineage>
        <taxon>Bacteria</taxon>
        <taxon>Pseudomonadati</taxon>
        <taxon>Pseudomonadota</taxon>
        <taxon>Alphaproteobacteria</taxon>
        <taxon>Acetobacterales</taxon>
        <taxon>Acetobacteraceae</taxon>
        <taxon>Gluconobacter</taxon>
    </lineage>
</organism>
<protein>
    <submittedName>
        <fullName evidence="2">Uncharacterized protein</fullName>
    </submittedName>
</protein>
<dbReference type="AlphaFoldDB" id="A0A149TKS2"/>
<keyword evidence="1" id="KW-0812">Transmembrane</keyword>
<dbReference type="STRING" id="318683.A0U94_13355"/>
<dbReference type="OrthoDB" id="7409765at2"/>
<dbReference type="PATRIC" id="fig|318683.6.peg.1747"/>
<comment type="caution">
    <text evidence="2">The sequence shown here is derived from an EMBL/GenBank/DDBJ whole genome shotgun (WGS) entry which is preliminary data.</text>
</comment>
<keyword evidence="1" id="KW-1133">Transmembrane helix</keyword>
<dbReference type="RefSeq" id="WP_062107090.1">
    <property type="nucleotide sequence ID" value="NZ_LHZR01000098.1"/>
</dbReference>
<feature type="transmembrane region" description="Helical" evidence="1">
    <location>
        <begin position="38"/>
        <end position="56"/>
    </location>
</feature>
<dbReference type="Proteomes" id="UP000075636">
    <property type="component" value="Unassembled WGS sequence"/>
</dbReference>
<proteinExistence type="predicted"/>
<reference evidence="2 3" key="1">
    <citation type="submission" date="2015-06" db="EMBL/GenBank/DDBJ databases">
        <title>Improved classification and identification of acetic acid bacteria using matrix-assisted laser desorption/ionization time-of-flight mass spectrometry; Gluconobacter nephelii and Gluconobacter uchimurae are later heterotypic synonyms of Gluconobacter japonicus and Gluconobacter oxydans, respectively.</title>
        <authorList>
            <person name="Li L."/>
            <person name="Cleenwerck I."/>
            <person name="De Vuyst L."/>
            <person name="Vandamme P."/>
        </authorList>
    </citation>
    <scope>NUCLEOTIDE SEQUENCE [LARGE SCALE GENOMIC DNA]</scope>
    <source>
        <strain evidence="2 3">LMG 1768</strain>
    </source>
</reference>
<evidence type="ECO:0000256" key="1">
    <source>
        <dbReference type="SAM" id="Phobius"/>
    </source>
</evidence>
<gene>
    <name evidence="2" type="ORF">AD945_05220</name>
</gene>
<sequence>MQQDGFGTTDVRSRDDARAQLEALDAFRNRLPKELVCPWWNAPVMGGLLALLTFAMSLDPPFIFLLEGLCVALMGIFYGLARRQMGYFVNGYRRGRTRKIAIGMILGVYAMMALSGAGARVLHLAWLPWIATLGSFAIGYGVALLWRRAWQAGMTARL</sequence>
<evidence type="ECO:0000313" key="3">
    <source>
        <dbReference type="Proteomes" id="UP000075636"/>
    </source>
</evidence>
<dbReference type="EMBL" id="LHZR01000098">
    <property type="protein sequence ID" value="KXV49142.1"/>
    <property type="molecule type" value="Genomic_DNA"/>
</dbReference>
<feature type="transmembrane region" description="Helical" evidence="1">
    <location>
        <begin position="125"/>
        <end position="146"/>
    </location>
</feature>
<keyword evidence="1" id="KW-0472">Membrane</keyword>
<feature type="transmembrane region" description="Helical" evidence="1">
    <location>
        <begin position="100"/>
        <end position="119"/>
    </location>
</feature>
<evidence type="ECO:0000313" key="2">
    <source>
        <dbReference type="EMBL" id="KXV49142.1"/>
    </source>
</evidence>
<feature type="transmembrane region" description="Helical" evidence="1">
    <location>
        <begin position="62"/>
        <end position="80"/>
    </location>
</feature>
<accession>A0A149TKS2</accession>